<dbReference type="AlphaFoldDB" id="A0A9X1L355"/>
<evidence type="ECO:0000259" key="9">
    <source>
        <dbReference type="Pfam" id="PF04413"/>
    </source>
</evidence>
<evidence type="ECO:0000256" key="5">
    <source>
        <dbReference type="ARBA" id="ARBA00031445"/>
    </source>
</evidence>
<evidence type="ECO:0000256" key="6">
    <source>
        <dbReference type="ARBA" id="ARBA00049183"/>
    </source>
</evidence>
<gene>
    <name evidence="10" type="ORF">LG651_00630</name>
</gene>
<dbReference type="SUPFAM" id="SSF53756">
    <property type="entry name" value="UDP-Glycosyltransferase/glycogen phosphorylase"/>
    <property type="match status" value="1"/>
</dbReference>
<dbReference type="Proteomes" id="UP001139286">
    <property type="component" value="Unassembled WGS sequence"/>
</dbReference>
<dbReference type="GO" id="GO:0009245">
    <property type="term" value="P:lipid A biosynthetic process"/>
    <property type="evidence" value="ECO:0007669"/>
    <property type="project" value="TreeGrafter"/>
</dbReference>
<accession>A0A9X1L355</accession>
<keyword evidence="11" id="KW-1185">Reference proteome</keyword>
<evidence type="ECO:0000256" key="1">
    <source>
        <dbReference type="ARBA" id="ARBA00004713"/>
    </source>
</evidence>
<evidence type="ECO:0000256" key="7">
    <source>
        <dbReference type="PIRSR" id="PIRSR639901-1"/>
    </source>
</evidence>
<dbReference type="InterPro" id="IPR007507">
    <property type="entry name" value="Glycos_transf_N"/>
</dbReference>
<comment type="catalytic activity">
    <reaction evidence="6 8">
        <text>lipid IVA (E. coli) + CMP-3-deoxy-beta-D-manno-octulosonate = alpha-Kdo-(2-&gt;6)-lipid IVA (E. coli) + CMP + H(+)</text>
        <dbReference type="Rhea" id="RHEA:28066"/>
        <dbReference type="ChEBI" id="CHEBI:15378"/>
        <dbReference type="ChEBI" id="CHEBI:58603"/>
        <dbReference type="ChEBI" id="CHEBI:60364"/>
        <dbReference type="ChEBI" id="CHEBI:60377"/>
        <dbReference type="ChEBI" id="CHEBI:85987"/>
        <dbReference type="EC" id="2.4.99.12"/>
    </reaction>
</comment>
<dbReference type="InterPro" id="IPR038107">
    <property type="entry name" value="Glycos_transf_N_sf"/>
</dbReference>
<dbReference type="GO" id="GO:0005886">
    <property type="term" value="C:plasma membrane"/>
    <property type="evidence" value="ECO:0007669"/>
    <property type="project" value="UniProtKB-SubCell"/>
</dbReference>
<dbReference type="Pfam" id="PF04413">
    <property type="entry name" value="Glycos_transf_N"/>
    <property type="match status" value="1"/>
</dbReference>
<dbReference type="InterPro" id="IPR039901">
    <property type="entry name" value="Kdotransferase"/>
</dbReference>
<feature type="active site" description="Proton acceptor" evidence="7">
    <location>
        <position position="60"/>
    </location>
</feature>
<evidence type="ECO:0000313" key="11">
    <source>
        <dbReference type="Proteomes" id="UP001139286"/>
    </source>
</evidence>
<proteinExistence type="inferred from homology"/>
<organism evidence="10 11">
    <name type="scientific">Neotamlana sargassicola</name>
    <dbReference type="NCBI Taxonomy" id="2883125"/>
    <lineage>
        <taxon>Bacteria</taxon>
        <taxon>Pseudomonadati</taxon>
        <taxon>Bacteroidota</taxon>
        <taxon>Flavobacteriia</taxon>
        <taxon>Flavobacteriales</taxon>
        <taxon>Flavobacteriaceae</taxon>
        <taxon>Neotamlana</taxon>
    </lineage>
</organism>
<comment type="pathway">
    <text evidence="1 8">Bacterial outer membrane biogenesis; LPS core biosynthesis.</text>
</comment>
<feature type="domain" description="3-deoxy-D-manno-octulosonic-acid transferase N-terminal" evidence="9">
    <location>
        <begin position="35"/>
        <end position="206"/>
    </location>
</feature>
<evidence type="ECO:0000256" key="8">
    <source>
        <dbReference type="RuleBase" id="RU365103"/>
    </source>
</evidence>
<dbReference type="EMBL" id="JAJAPX010000001">
    <property type="protein sequence ID" value="MCB4806737.1"/>
    <property type="molecule type" value="Genomic_DNA"/>
</dbReference>
<dbReference type="PANTHER" id="PTHR42755:SF1">
    <property type="entry name" value="3-DEOXY-D-MANNO-OCTULOSONIC ACID TRANSFERASE, MITOCHONDRIAL-RELATED"/>
    <property type="match status" value="1"/>
</dbReference>
<keyword evidence="8" id="KW-1003">Cell membrane</keyword>
<evidence type="ECO:0000256" key="3">
    <source>
        <dbReference type="ARBA" id="ARBA00019077"/>
    </source>
</evidence>
<protein>
    <recommendedName>
        <fullName evidence="3 8">3-deoxy-D-manno-octulosonic acid transferase</fullName>
        <shortName evidence="8">Kdo transferase</shortName>
        <ecNumber evidence="2 8">2.4.99.12</ecNumber>
    </recommendedName>
    <alternativeName>
        <fullName evidence="5 8">Lipid IV(A) 3-deoxy-D-manno-octulosonic acid transferase</fullName>
    </alternativeName>
</protein>
<dbReference type="GO" id="GO:0043842">
    <property type="term" value="F:Kdo transferase activity"/>
    <property type="evidence" value="ECO:0007669"/>
    <property type="project" value="UniProtKB-EC"/>
</dbReference>
<evidence type="ECO:0000313" key="10">
    <source>
        <dbReference type="EMBL" id="MCB4806737.1"/>
    </source>
</evidence>
<comment type="caution">
    <text evidence="10">The sequence shown here is derived from an EMBL/GenBank/DDBJ whole genome shotgun (WGS) entry which is preliminary data.</text>
</comment>
<comment type="similarity">
    <text evidence="8">Belongs to the glycosyltransferase group 1 family.</text>
</comment>
<comment type="function">
    <text evidence="8">Involved in lipopolysaccharide (LPS) biosynthesis. Catalyzes the transfer of 3-deoxy-D-manno-octulosonate (Kdo) residue(s) from CMP-Kdo to lipid IV(A), the tetraacyldisaccharide-1,4'-bisphosphate precursor of lipid A.</text>
</comment>
<comment type="subcellular location">
    <subcellularLocation>
        <location evidence="8">Cell membrane</location>
    </subcellularLocation>
</comment>
<keyword evidence="4 8" id="KW-0808">Transferase</keyword>
<dbReference type="Gene3D" id="3.40.50.2000">
    <property type="entry name" value="Glycogen Phosphorylase B"/>
    <property type="match status" value="1"/>
</dbReference>
<keyword evidence="8" id="KW-0448">Lipopolysaccharide biosynthesis</keyword>
<keyword evidence="8" id="KW-0472">Membrane</keyword>
<dbReference type="GO" id="GO:0009244">
    <property type="term" value="P:lipopolysaccharide core region biosynthetic process"/>
    <property type="evidence" value="ECO:0007669"/>
    <property type="project" value="UniProtKB-UniRule"/>
</dbReference>
<dbReference type="Gene3D" id="3.40.50.11720">
    <property type="entry name" value="3-Deoxy-D-manno-octulosonic-acid transferase, N-terminal domain"/>
    <property type="match status" value="1"/>
</dbReference>
<dbReference type="RefSeq" id="WP_226694235.1">
    <property type="nucleotide sequence ID" value="NZ_JAJAPX010000001.1"/>
</dbReference>
<reference evidence="10" key="1">
    <citation type="submission" date="2021-10" db="EMBL/GenBank/DDBJ databases">
        <title>Tamlana sargassums sp. nov., and Tamlana laminarinivorans sp. nov., two new bacteria isolated from the brown alga.</title>
        <authorList>
            <person name="Li J."/>
        </authorList>
    </citation>
    <scope>NUCLEOTIDE SEQUENCE</scope>
    <source>
        <strain evidence="10">62-3</strain>
    </source>
</reference>
<dbReference type="EC" id="2.4.99.12" evidence="2 8"/>
<sequence>MSFLYNIAIQATGLALKGIAPFNEKIKKGVLGRKETFSILKQNINEADKTLWFHCASLGEYEQGLPVFKALRAYYKNHKIVLSFFSPSGYEIRKNSPIADMVVYLTLDSKKNANTFLDIVKPELTVFVKYDIWPNILNQLKKRSLRAILISAVFRKNQPYFKFYGHFFKQALFAFEYIFTQNDSSKTLLESINYKNVSVSGDTRFDRVSSQLELDNNLPYIKTFKDNKLCIVAGSTWPEGERLLSNFINTNINLDVKYIIAPHNIKTGEILNLKSNLHCKTVLFSEKSNNNLKEAKVFIVDTIGILSKIYNYADIAYVGGALGNTGLHNTLEPAIFGIPVIIGNNYAKFPEAAAMILQGGMFSVANQTEFNDNLNQLIKNEALRLQSGQKNLQYVKENKGAVIQILNYLRI</sequence>
<evidence type="ECO:0000256" key="4">
    <source>
        <dbReference type="ARBA" id="ARBA00022679"/>
    </source>
</evidence>
<dbReference type="PANTHER" id="PTHR42755">
    <property type="entry name" value="3-DEOXY-MANNO-OCTULOSONATE CYTIDYLYLTRANSFERASE"/>
    <property type="match status" value="1"/>
</dbReference>
<name>A0A9X1L355_9FLAO</name>
<evidence type="ECO:0000256" key="2">
    <source>
        <dbReference type="ARBA" id="ARBA00012621"/>
    </source>
</evidence>